<comment type="caution">
    <text evidence="1">The sequence shown here is derived from an EMBL/GenBank/DDBJ whole genome shotgun (WGS) entry which is preliminary data.</text>
</comment>
<dbReference type="AlphaFoldDB" id="A0A9X1NZ86"/>
<reference evidence="1" key="1">
    <citation type="submission" date="2022-01" db="EMBL/GenBank/DDBJ databases">
        <title>Jiella avicenniae sp. nov., a novel endophytic bacterium isolated from bark of Avicennia marina.</title>
        <authorList>
            <person name="Tuo L."/>
        </authorList>
    </citation>
    <scope>NUCLEOTIDE SEQUENCE</scope>
    <source>
        <strain evidence="1">CBK1P-4</strain>
    </source>
</reference>
<proteinExistence type="predicted"/>
<name>A0A9X1NZ86_9HYPH</name>
<evidence type="ECO:0000313" key="2">
    <source>
        <dbReference type="Proteomes" id="UP001139035"/>
    </source>
</evidence>
<sequence length="167" mass="18075">MPSDGLTIVAATPAIAALMRPSLPLRVWRRLAAQTAMGPSFAVLGADRPLAIVGFVPIEAGMLELWMTVPPGFRRLAEAAAVLRLLTRRIRSVFPDRVILARIDDRNLPGQRLAFCGGFLPTDQMLGVTSRRSWVRPPFAAIELLPTAERRAIAAVLAGNMTVRSGP</sequence>
<gene>
    <name evidence="1" type="ORF">LZD57_00310</name>
</gene>
<dbReference type="InterPro" id="IPR016181">
    <property type="entry name" value="Acyl_CoA_acyltransferase"/>
</dbReference>
<dbReference type="EMBL" id="JAJUWU010000001">
    <property type="protein sequence ID" value="MCE7026418.1"/>
    <property type="molecule type" value="Genomic_DNA"/>
</dbReference>
<dbReference type="SUPFAM" id="SSF55729">
    <property type="entry name" value="Acyl-CoA N-acyltransferases (Nat)"/>
    <property type="match status" value="1"/>
</dbReference>
<keyword evidence="2" id="KW-1185">Reference proteome</keyword>
<evidence type="ECO:0000313" key="1">
    <source>
        <dbReference type="EMBL" id="MCE7026418.1"/>
    </source>
</evidence>
<organism evidence="1 2">
    <name type="scientific">Jiella avicenniae</name>
    <dbReference type="NCBI Taxonomy" id="2907202"/>
    <lineage>
        <taxon>Bacteria</taxon>
        <taxon>Pseudomonadati</taxon>
        <taxon>Pseudomonadota</taxon>
        <taxon>Alphaproteobacteria</taxon>
        <taxon>Hyphomicrobiales</taxon>
        <taxon>Aurantimonadaceae</taxon>
        <taxon>Jiella</taxon>
    </lineage>
</organism>
<accession>A0A9X1NZ86</accession>
<dbReference type="Proteomes" id="UP001139035">
    <property type="component" value="Unassembled WGS sequence"/>
</dbReference>
<dbReference type="RefSeq" id="WP_233717122.1">
    <property type="nucleotide sequence ID" value="NZ_JAJUWU010000001.1"/>
</dbReference>
<protein>
    <submittedName>
        <fullName evidence="1">Uncharacterized protein</fullName>
    </submittedName>
</protein>